<dbReference type="SUPFAM" id="SSF51126">
    <property type="entry name" value="Pectin lyase-like"/>
    <property type="match status" value="1"/>
</dbReference>
<dbReference type="PATRIC" id="fig|1514904.3.peg.3082"/>
<dbReference type="OrthoDB" id="9804931at2"/>
<evidence type="ECO:0000259" key="2">
    <source>
        <dbReference type="PROSITE" id="PS51208"/>
    </source>
</evidence>
<dbReference type="InterPro" id="IPR005546">
    <property type="entry name" value="Autotransporte_beta"/>
</dbReference>
<dbReference type="NCBIfam" id="TIGR02601">
    <property type="entry name" value="autotrns_rpt"/>
    <property type="match status" value="1"/>
</dbReference>
<proteinExistence type="predicted"/>
<dbReference type="Pfam" id="PF03797">
    <property type="entry name" value="Autotransporter"/>
    <property type="match status" value="1"/>
</dbReference>
<dbReference type="NCBIfam" id="TIGR01414">
    <property type="entry name" value="autotrans_barl"/>
    <property type="match status" value="1"/>
</dbReference>
<dbReference type="SMART" id="SM00869">
    <property type="entry name" value="Autotransporter"/>
    <property type="match status" value="1"/>
</dbReference>
<name>A0A0M9GNK9_9HYPH</name>
<dbReference type="InterPro" id="IPR030895">
    <property type="entry name" value="T5SS_PEPC_rpt"/>
</dbReference>
<dbReference type="Gene3D" id="2.40.128.130">
    <property type="entry name" value="Autotransporter beta-domain"/>
    <property type="match status" value="1"/>
</dbReference>
<reference evidence="3 4" key="1">
    <citation type="submission" date="2015-01" db="EMBL/GenBank/DDBJ databases">
        <title>Ahrensia donghaiensis sp. nov., a novel dimethylsulphoniopropionate-cleavage bacterium isolated from seawater and emended descriptions of the genus Ahrensia and Ahrensia kielensis.</title>
        <authorList>
            <person name="Liu J."/>
        </authorList>
    </citation>
    <scope>NUCLEOTIDE SEQUENCE [LARGE SCALE GENOMIC DNA]</scope>
    <source>
        <strain evidence="3 4">LZD062</strain>
    </source>
</reference>
<dbReference type="RefSeq" id="WP_053998322.1">
    <property type="nucleotide sequence ID" value="NZ_JXMU01000006.1"/>
</dbReference>
<dbReference type="AlphaFoldDB" id="A0A0M9GNK9"/>
<keyword evidence="4" id="KW-1185">Reference proteome</keyword>
<sequence>TIEDGGAVSNGDGVIGNDSDGVGAVTVTGSGSTWDNTSTLRVGNAGTGTLTIADGGAVSVNSGTGTVMIADDAGSAGALNIGDGASAGILNAATVDGGSGAATLNFKHTDTDYFFTNDGTSAGAAIDITGTVAVNHTATGTTTLTGTNTYTGSTIVNFGTLAVDGGSIAHTSADLIVGGFSSDDGTLTIKNGGSVSNNEAGIGYAAGSEGEVSVTGAGSNWTNSGTLYVGLAGSGTVTIADGGSVSNTAGTVGSASGAIGTVTVTGAGSSWSSSSDLYVGESGTGTMNVEDGATAFVGDDVVLGFNATGNGTLTVDSVGSELDITNAFVVGRAGIGALKVQNGGTLTGNYSYVGNSSGATGTATITGSGSSWSLTGDLYIAEQGTGTMTIADGGTVSNAVSYIGYDSGSDGAVTVTGAGSTWTNNSTLYVGEDGNGTLTISDGGTVSAVGGVEIASASGSSVINIGAAEGNAAVAAGTLDTSAIVFGSGNGELVFNHTDTAYDFDAAIFGLGSIEHFAGVTNLTADNSGFTGETVVSGGSLYVNDSIGGTVYVDDGTLGGSGTTGALTVNFGGNLAPGNSIGTLNVASAIFNAGSTYTVELNNGGFVAGTNNDLLNATGVVTINGGTVNVTSENGTEDGSTYATPGTYTIITGGSVTGTFDNVSDDYVFLDFTDSYDATNVYLTSEQVVFFSDIAETPNQQAIASPLEALGSGNTVYDALVGLVGDEDDARAAFDSLTGEIYASAQTALLEDSRLPREAAMERIRHAFDGIGTDNSAQTEDRISESFGLWSQGFGAWSQWKSDGNAATMDRSIGGLLVGGDTMASDNVRFGMLGGYSRSHLNLDNRLSSGTAETYTLGVYGGGEWDAFSLKGGIAHSWHNLDTSRSVAFNGFSDILSASYNARTLQAWGELAVSFDTDIARFEPFANLTHVNLNIDGFTETGGAAALTAAPNNTDATFLTVGLRAETEVSLGSADVTLRGTVAWQHAFSNVPTSQMSFASGDSPFTIDGVPLAQDSLALGAGFDVNLTDSAKLDFSYDGRFGSDVHDHSATVSLNVLF</sequence>
<organism evidence="3 4">
    <name type="scientific">Ahrensia marina</name>
    <dbReference type="NCBI Taxonomy" id="1514904"/>
    <lineage>
        <taxon>Bacteria</taxon>
        <taxon>Pseudomonadati</taxon>
        <taxon>Pseudomonadota</taxon>
        <taxon>Alphaproteobacteria</taxon>
        <taxon>Hyphomicrobiales</taxon>
        <taxon>Ahrensiaceae</taxon>
        <taxon>Ahrensia</taxon>
    </lineage>
</organism>
<dbReference type="NCBIfam" id="TIGR04393">
    <property type="entry name" value="rpt_T5SS_PEPC"/>
    <property type="match status" value="6"/>
</dbReference>
<feature type="domain" description="Autotransporter" evidence="2">
    <location>
        <begin position="782"/>
        <end position="1058"/>
    </location>
</feature>
<dbReference type="STRING" id="1514904.SU32_05340"/>
<gene>
    <name evidence="3" type="ORF">SU32_05340</name>
</gene>
<evidence type="ECO:0000313" key="4">
    <source>
        <dbReference type="Proteomes" id="UP000038011"/>
    </source>
</evidence>
<dbReference type="InterPro" id="IPR006315">
    <property type="entry name" value="OM_autotransptr_brl_dom"/>
</dbReference>
<evidence type="ECO:0000256" key="1">
    <source>
        <dbReference type="ARBA" id="ARBA00022729"/>
    </source>
</evidence>
<keyword evidence="1" id="KW-0732">Signal</keyword>
<dbReference type="PROSITE" id="PS51208">
    <property type="entry name" value="AUTOTRANSPORTER"/>
    <property type="match status" value="1"/>
</dbReference>
<dbReference type="Proteomes" id="UP000038011">
    <property type="component" value="Unassembled WGS sequence"/>
</dbReference>
<feature type="non-terminal residue" evidence="3">
    <location>
        <position position="1"/>
    </location>
</feature>
<protein>
    <recommendedName>
        <fullName evidence="2">Autotransporter domain-containing protein</fullName>
    </recommendedName>
</protein>
<dbReference type="EMBL" id="JXMU01000006">
    <property type="protein sequence ID" value="KPB02003.1"/>
    <property type="molecule type" value="Genomic_DNA"/>
</dbReference>
<evidence type="ECO:0000313" key="3">
    <source>
        <dbReference type="EMBL" id="KPB02003.1"/>
    </source>
</evidence>
<comment type="caution">
    <text evidence="3">The sequence shown here is derived from an EMBL/GenBank/DDBJ whole genome shotgun (WGS) entry which is preliminary data.</text>
</comment>
<dbReference type="InterPro" id="IPR013425">
    <property type="entry name" value="Autotrns_rpt"/>
</dbReference>
<dbReference type="InterPro" id="IPR011050">
    <property type="entry name" value="Pectin_lyase_fold/virulence"/>
</dbReference>
<dbReference type="GO" id="GO:0019867">
    <property type="term" value="C:outer membrane"/>
    <property type="evidence" value="ECO:0007669"/>
    <property type="project" value="InterPro"/>
</dbReference>
<dbReference type="InterPro" id="IPR036709">
    <property type="entry name" value="Autotransporte_beta_dom_sf"/>
</dbReference>
<accession>A0A0M9GNK9</accession>
<dbReference type="SUPFAM" id="SSF103515">
    <property type="entry name" value="Autotransporter"/>
    <property type="match status" value="1"/>
</dbReference>